<reference evidence="1" key="1">
    <citation type="journal article" date="2018" name="Data Brief">
        <title>Genome sequence data from 17 accessions of Ensete ventricosum, a staple food crop for millions in Ethiopia.</title>
        <authorList>
            <person name="Yemataw Z."/>
            <person name="Muzemil S."/>
            <person name="Ambachew D."/>
            <person name="Tripathi L."/>
            <person name="Tesfaye K."/>
            <person name="Chala A."/>
            <person name="Farbos A."/>
            <person name="O'Neill P."/>
            <person name="Moore K."/>
            <person name="Grant M."/>
            <person name="Studholme D.J."/>
        </authorList>
    </citation>
    <scope>NUCLEOTIDE SEQUENCE [LARGE SCALE GENOMIC DNA]</scope>
    <source>
        <tissue evidence="1">Leaf</tissue>
    </source>
</reference>
<dbReference type="EMBL" id="KV875951">
    <property type="protein sequence ID" value="RZR73554.1"/>
    <property type="molecule type" value="Genomic_DNA"/>
</dbReference>
<proteinExistence type="predicted"/>
<sequence>MGSCTKVQSVISLEHDAYFRETAAVAAHFGVEDLHAPSPLSPVVLSLRFSISRLPPSPPLLVFSSPPLLVFSSPPVADMGKSVARGGSSEAKPQEKPSPVSSHKDEAFVDAVIQKRAPLPESIEAQQKAERLKLDAEPIRYVFFPFSLRLLIFSNSKAYWTSFTRSTRSLEQY</sequence>
<dbReference type="Proteomes" id="UP000290560">
    <property type="component" value="Unassembled WGS sequence"/>
</dbReference>
<protein>
    <submittedName>
        <fullName evidence="1">Uncharacterized protein</fullName>
    </submittedName>
</protein>
<accession>A0A444DU26</accession>
<gene>
    <name evidence="1" type="ORF">BHM03_00025622</name>
</gene>
<dbReference type="AlphaFoldDB" id="A0A444DU26"/>
<organism evidence="1">
    <name type="scientific">Ensete ventricosum</name>
    <name type="common">Abyssinian banana</name>
    <name type="synonym">Musa ensete</name>
    <dbReference type="NCBI Taxonomy" id="4639"/>
    <lineage>
        <taxon>Eukaryota</taxon>
        <taxon>Viridiplantae</taxon>
        <taxon>Streptophyta</taxon>
        <taxon>Embryophyta</taxon>
        <taxon>Tracheophyta</taxon>
        <taxon>Spermatophyta</taxon>
        <taxon>Magnoliopsida</taxon>
        <taxon>Liliopsida</taxon>
        <taxon>Zingiberales</taxon>
        <taxon>Musaceae</taxon>
        <taxon>Ensete</taxon>
    </lineage>
</organism>
<evidence type="ECO:0000313" key="1">
    <source>
        <dbReference type="EMBL" id="RZR73554.1"/>
    </source>
</evidence>
<name>A0A444DU26_ENSVE</name>